<dbReference type="CDD" id="cd01100">
    <property type="entry name" value="APPLE_Factor_XI_like"/>
    <property type="match status" value="1"/>
</dbReference>
<dbReference type="SUPFAM" id="SSF57414">
    <property type="entry name" value="Hairpin loop containing domain-like"/>
    <property type="match status" value="4"/>
</dbReference>
<dbReference type="GO" id="GO:0006508">
    <property type="term" value="P:proteolysis"/>
    <property type="evidence" value="ECO:0007669"/>
    <property type="project" value="InterPro"/>
</dbReference>
<evidence type="ECO:0000256" key="2">
    <source>
        <dbReference type="ARBA" id="ARBA00023157"/>
    </source>
</evidence>
<protein>
    <submittedName>
        <fullName evidence="4">Microneme protein</fullName>
    </submittedName>
</protein>
<evidence type="ECO:0000259" key="3">
    <source>
        <dbReference type="PROSITE" id="PS50948"/>
    </source>
</evidence>
<dbReference type="InterPro" id="IPR000177">
    <property type="entry name" value="Apple"/>
</dbReference>
<dbReference type="PROSITE" id="PS50948">
    <property type="entry name" value="PAN"/>
    <property type="match status" value="2"/>
</dbReference>
<dbReference type="InterPro" id="IPR003609">
    <property type="entry name" value="Pan_app"/>
</dbReference>
<evidence type="ECO:0000313" key="5">
    <source>
        <dbReference type="Proteomes" id="UP000221165"/>
    </source>
</evidence>
<keyword evidence="2" id="KW-1015">Disulfide bond</keyword>
<dbReference type="VEuPathDB" id="ToxoDB:CSUI_002361"/>
<dbReference type="OrthoDB" id="329087at2759"/>
<dbReference type="EMBL" id="MIGC01001009">
    <property type="protein sequence ID" value="PHJ23789.1"/>
    <property type="molecule type" value="Genomic_DNA"/>
</dbReference>
<feature type="domain" description="Apple" evidence="3">
    <location>
        <begin position="421"/>
        <end position="487"/>
    </location>
</feature>
<dbReference type="Pfam" id="PF14295">
    <property type="entry name" value="PAN_4"/>
    <property type="match status" value="4"/>
</dbReference>
<feature type="non-terminal residue" evidence="4">
    <location>
        <position position="1"/>
    </location>
</feature>
<dbReference type="Gene3D" id="3.50.4.10">
    <property type="entry name" value="Hepatocyte Growth Factor"/>
    <property type="match status" value="7"/>
</dbReference>
<keyword evidence="1" id="KW-0677">Repeat</keyword>
<dbReference type="Pfam" id="PF00024">
    <property type="entry name" value="PAN_1"/>
    <property type="match status" value="3"/>
</dbReference>
<evidence type="ECO:0000256" key="1">
    <source>
        <dbReference type="ARBA" id="ARBA00022737"/>
    </source>
</evidence>
<gene>
    <name evidence="4" type="ORF">CSUI_002361</name>
</gene>
<keyword evidence="5" id="KW-1185">Reference proteome</keyword>
<sequence length="565" mass="62465">ETATGHPGYVPCFRLETDYFGYNVEKIFSGPPTESARRCQEACQRSASCFHWTYVGERKECYLKNEKALNGAVRNILAVSGPKTCPALGGCYETNADYYGYDVLKIEDGSVGDAQQCQSLCAENNQCYFWTFIPSKRNCYLKAYGATQGRVSHSEAVSGPKYCAPGGLPCHEVDVDYYGYDIKKVEDGSVSSFAECQSICHSLMDCKHWTWISESKNCYLKSEYATLGRIYAPGVYPPHPPVCPPDRPCPTTTTTTELPPAPEECLQHTEFTVKSIRLRWTSDVLSCQLICKELPECEFFTYYYISHICALKDKTAGSTGRPNRTAVSGHRDCVSALTFGDLIEENAEYSEPHFLALPAASVIQCRILCLATQGCNYFSFRKALGEPCLLHKSPGTQTHVEGAFSGPRYWDDSPLHGKPYCAVDNKKVVTPRTKTEAQNGEACRQACEKFPDCTGFSFNADTLDCELAGPNSTVTSETGPYYSEAVCQVSPDQLCSNNLLLVGLTLSIHTVDTSDECAIYCSEARFCKYYTFHVDTTTCVLMKKVFGAEYSPGFLSGHDGCMAHP</sequence>
<comment type="caution">
    <text evidence="4">The sequence shown here is derived from an EMBL/GenBank/DDBJ whole genome shotgun (WGS) entry which is preliminary data.</text>
</comment>
<dbReference type="Proteomes" id="UP000221165">
    <property type="component" value="Unassembled WGS sequence"/>
</dbReference>
<dbReference type="AlphaFoldDB" id="A0A2C6L6S4"/>
<dbReference type="GeneID" id="94425774"/>
<dbReference type="SMART" id="SM00223">
    <property type="entry name" value="APPLE"/>
    <property type="match status" value="6"/>
</dbReference>
<reference evidence="4 5" key="1">
    <citation type="journal article" date="2017" name="Int. J. Parasitol.">
        <title>The genome of the protozoan parasite Cystoisospora suis and a reverse vaccinology approach to identify vaccine candidates.</title>
        <authorList>
            <person name="Palmieri N."/>
            <person name="Shrestha A."/>
            <person name="Ruttkowski B."/>
            <person name="Beck T."/>
            <person name="Vogl C."/>
            <person name="Tomley F."/>
            <person name="Blake D.P."/>
            <person name="Joachim A."/>
        </authorList>
    </citation>
    <scope>NUCLEOTIDE SEQUENCE [LARGE SCALE GENOMIC DNA]</scope>
    <source>
        <strain evidence="4 5">Wien I</strain>
    </source>
</reference>
<evidence type="ECO:0000313" key="4">
    <source>
        <dbReference type="EMBL" id="PHJ23789.1"/>
    </source>
</evidence>
<feature type="domain" description="Apple" evidence="3">
    <location>
        <begin position="91"/>
        <end position="163"/>
    </location>
</feature>
<organism evidence="4 5">
    <name type="scientific">Cystoisospora suis</name>
    <dbReference type="NCBI Taxonomy" id="483139"/>
    <lineage>
        <taxon>Eukaryota</taxon>
        <taxon>Sar</taxon>
        <taxon>Alveolata</taxon>
        <taxon>Apicomplexa</taxon>
        <taxon>Conoidasida</taxon>
        <taxon>Coccidia</taxon>
        <taxon>Eucoccidiorida</taxon>
        <taxon>Eimeriorina</taxon>
        <taxon>Sarcocystidae</taxon>
        <taxon>Cystoisospora</taxon>
    </lineage>
</organism>
<dbReference type="RefSeq" id="XP_067925463.1">
    <property type="nucleotide sequence ID" value="XM_068062563.1"/>
</dbReference>
<dbReference type="SMART" id="SM00473">
    <property type="entry name" value="PAN_AP"/>
    <property type="match status" value="4"/>
</dbReference>
<proteinExistence type="predicted"/>
<dbReference type="GO" id="GO:0005576">
    <property type="term" value="C:extracellular region"/>
    <property type="evidence" value="ECO:0007669"/>
    <property type="project" value="InterPro"/>
</dbReference>
<accession>A0A2C6L6S4</accession>
<name>A0A2C6L6S4_9APIC</name>